<dbReference type="PANTHER" id="PTHR38813:SF1">
    <property type="entry name" value="TOXIN RELE1-RELATED"/>
    <property type="match status" value="1"/>
</dbReference>
<proteinExistence type="predicted"/>
<protein>
    <submittedName>
        <fullName evidence="1">Uncharacterized protein</fullName>
    </submittedName>
</protein>
<sequence length="90" mass="11023">MWEVKHKKRFYKELAKIPLPTRKEIEEIAFGEEIKENPFQLGRIEKLTGYRNYFKISFGEYRVGLKIDKKSNTVEFRRALHRKDIYRKFP</sequence>
<gene>
    <name evidence="1" type="ORF">S03H2_35507</name>
</gene>
<dbReference type="AlphaFoldDB" id="X1H4V5"/>
<name>X1H4V5_9ZZZZ</name>
<dbReference type="SUPFAM" id="SSF143011">
    <property type="entry name" value="RelE-like"/>
    <property type="match status" value="1"/>
</dbReference>
<reference evidence="1" key="1">
    <citation type="journal article" date="2014" name="Front. Microbiol.">
        <title>High frequency of phylogenetically diverse reductive dehalogenase-homologous genes in deep subseafloor sedimentary metagenomes.</title>
        <authorList>
            <person name="Kawai M."/>
            <person name="Futagami T."/>
            <person name="Toyoda A."/>
            <person name="Takaki Y."/>
            <person name="Nishi S."/>
            <person name="Hori S."/>
            <person name="Arai W."/>
            <person name="Tsubouchi T."/>
            <person name="Morono Y."/>
            <person name="Uchiyama I."/>
            <person name="Ito T."/>
            <person name="Fujiyama A."/>
            <person name="Inagaki F."/>
            <person name="Takami H."/>
        </authorList>
    </citation>
    <scope>NUCLEOTIDE SEQUENCE</scope>
    <source>
        <strain evidence="1">Expedition CK06-06</strain>
    </source>
</reference>
<dbReference type="EMBL" id="BARU01021727">
    <property type="protein sequence ID" value="GAH48884.1"/>
    <property type="molecule type" value="Genomic_DNA"/>
</dbReference>
<dbReference type="InterPro" id="IPR052747">
    <property type="entry name" value="TA_system_RelE_toxin"/>
</dbReference>
<dbReference type="InterPro" id="IPR035093">
    <property type="entry name" value="RelE/ParE_toxin_dom_sf"/>
</dbReference>
<accession>X1H4V5</accession>
<comment type="caution">
    <text evidence="1">The sequence shown here is derived from an EMBL/GenBank/DDBJ whole genome shotgun (WGS) entry which is preliminary data.</text>
</comment>
<dbReference type="PANTHER" id="PTHR38813">
    <property type="match status" value="1"/>
</dbReference>
<organism evidence="1">
    <name type="scientific">marine sediment metagenome</name>
    <dbReference type="NCBI Taxonomy" id="412755"/>
    <lineage>
        <taxon>unclassified sequences</taxon>
        <taxon>metagenomes</taxon>
        <taxon>ecological metagenomes</taxon>
    </lineage>
</organism>
<dbReference type="Gene3D" id="3.30.2310.20">
    <property type="entry name" value="RelE-like"/>
    <property type="match status" value="1"/>
</dbReference>
<evidence type="ECO:0000313" key="1">
    <source>
        <dbReference type="EMBL" id="GAH48884.1"/>
    </source>
</evidence>